<proteinExistence type="inferred from homology"/>
<dbReference type="InterPro" id="IPR003400">
    <property type="entry name" value="ExbD"/>
</dbReference>
<keyword evidence="6 8" id="KW-0472">Membrane</keyword>
<keyword evidence="7" id="KW-0653">Protein transport</keyword>
<keyword evidence="4 7" id="KW-0812">Transmembrane</keyword>
<evidence type="ECO:0000256" key="4">
    <source>
        <dbReference type="ARBA" id="ARBA00022692"/>
    </source>
</evidence>
<dbReference type="Pfam" id="PF02472">
    <property type="entry name" value="ExbD"/>
    <property type="match status" value="1"/>
</dbReference>
<evidence type="ECO:0000313" key="10">
    <source>
        <dbReference type="Proteomes" id="UP001320831"/>
    </source>
</evidence>
<evidence type="ECO:0000256" key="2">
    <source>
        <dbReference type="ARBA" id="ARBA00005811"/>
    </source>
</evidence>
<evidence type="ECO:0000256" key="1">
    <source>
        <dbReference type="ARBA" id="ARBA00004162"/>
    </source>
</evidence>
<evidence type="ECO:0000256" key="3">
    <source>
        <dbReference type="ARBA" id="ARBA00022475"/>
    </source>
</evidence>
<comment type="caution">
    <text evidence="9">The sequence shown here is derived from an EMBL/GenBank/DDBJ whole genome shotgun (WGS) entry which is preliminary data.</text>
</comment>
<evidence type="ECO:0000256" key="8">
    <source>
        <dbReference type="SAM" id="Phobius"/>
    </source>
</evidence>
<evidence type="ECO:0000313" key="9">
    <source>
        <dbReference type="EMBL" id="MCT7374128.1"/>
    </source>
</evidence>
<keyword evidence="3" id="KW-1003">Cell membrane</keyword>
<feature type="transmembrane region" description="Helical" evidence="8">
    <location>
        <begin position="12"/>
        <end position="31"/>
    </location>
</feature>
<reference evidence="9 10" key="1">
    <citation type="submission" date="2022-09" db="EMBL/GenBank/DDBJ databases">
        <title>Chelativorans salina sp. nov., a novel slightly halophilic bacterium isolated from a saline lake sediment enrichment.</title>
        <authorList>
            <person name="Gao L."/>
            <person name="Fang B.-Z."/>
            <person name="Li W.-J."/>
        </authorList>
    </citation>
    <scope>NUCLEOTIDE SEQUENCE [LARGE SCALE GENOMIC DNA]</scope>
    <source>
        <strain evidence="9 10">EGI FJ00035</strain>
    </source>
</reference>
<evidence type="ECO:0000256" key="6">
    <source>
        <dbReference type="ARBA" id="ARBA00023136"/>
    </source>
</evidence>
<comment type="similarity">
    <text evidence="2 7">Belongs to the ExbD/TolR family.</text>
</comment>
<organism evidence="9 10">
    <name type="scientific">Chelativorans salis</name>
    <dbReference type="NCBI Taxonomy" id="2978478"/>
    <lineage>
        <taxon>Bacteria</taxon>
        <taxon>Pseudomonadati</taxon>
        <taxon>Pseudomonadota</taxon>
        <taxon>Alphaproteobacteria</taxon>
        <taxon>Hyphomicrobiales</taxon>
        <taxon>Phyllobacteriaceae</taxon>
        <taxon>Chelativorans</taxon>
    </lineage>
</organism>
<dbReference type="Proteomes" id="UP001320831">
    <property type="component" value="Unassembled WGS sequence"/>
</dbReference>
<keyword evidence="7" id="KW-0813">Transport</keyword>
<sequence length="140" mass="15166">MLLPKEPHRRPLLALTPLIDVLFLLLIFFMLSSQVAPYSLIPLGGVFHGGGAESRPQEAIPVAAPVVLRVSHGYVTLGRERTAITDLKEAVEELRQQDIDRYLVIPTATANVQDMVSVLEVLKMGAAAEVTLINSGGGRQ</sequence>
<comment type="subcellular location">
    <subcellularLocation>
        <location evidence="1">Cell membrane</location>
        <topology evidence="1">Single-pass membrane protein</topology>
    </subcellularLocation>
    <subcellularLocation>
        <location evidence="7">Cell membrane</location>
        <topology evidence="7">Single-pass type II membrane protein</topology>
    </subcellularLocation>
</comment>
<dbReference type="RefSeq" id="WP_260900487.1">
    <property type="nucleotide sequence ID" value="NZ_JAOCZP010000001.1"/>
</dbReference>
<keyword evidence="5 8" id="KW-1133">Transmembrane helix</keyword>
<evidence type="ECO:0000256" key="5">
    <source>
        <dbReference type="ARBA" id="ARBA00022989"/>
    </source>
</evidence>
<keyword evidence="10" id="KW-1185">Reference proteome</keyword>
<name>A0ABT2LKD0_9HYPH</name>
<dbReference type="EMBL" id="JAOCZP010000001">
    <property type="protein sequence ID" value="MCT7374128.1"/>
    <property type="molecule type" value="Genomic_DNA"/>
</dbReference>
<gene>
    <name evidence="9" type="ORF">N5A92_03670</name>
</gene>
<evidence type="ECO:0000256" key="7">
    <source>
        <dbReference type="RuleBase" id="RU003879"/>
    </source>
</evidence>
<accession>A0ABT2LKD0</accession>
<protein>
    <submittedName>
        <fullName evidence="9">Biopolymer transporter ExbD</fullName>
    </submittedName>
</protein>